<name>A0A226D860_FOLCA</name>
<organism evidence="2 3">
    <name type="scientific">Folsomia candida</name>
    <name type="common">Springtail</name>
    <dbReference type="NCBI Taxonomy" id="158441"/>
    <lineage>
        <taxon>Eukaryota</taxon>
        <taxon>Metazoa</taxon>
        <taxon>Ecdysozoa</taxon>
        <taxon>Arthropoda</taxon>
        <taxon>Hexapoda</taxon>
        <taxon>Collembola</taxon>
        <taxon>Entomobryomorpha</taxon>
        <taxon>Isotomoidea</taxon>
        <taxon>Isotomidae</taxon>
        <taxon>Proisotominae</taxon>
        <taxon>Folsomia</taxon>
    </lineage>
</organism>
<dbReference type="EMBL" id="LNIX01000032">
    <property type="protein sequence ID" value="OXA40821.1"/>
    <property type="molecule type" value="Genomic_DNA"/>
</dbReference>
<gene>
    <name evidence="2" type="ORF">Fcan01_24557</name>
</gene>
<keyword evidence="1" id="KW-1133">Transmembrane helix</keyword>
<accession>A0A226D860</accession>
<proteinExistence type="predicted"/>
<keyword evidence="1" id="KW-0812">Transmembrane</keyword>
<comment type="caution">
    <text evidence="2">The sequence shown here is derived from an EMBL/GenBank/DDBJ whole genome shotgun (WGS) entry which is preliminary data.</text>
</comment>
<feature type="transmembrane region" description="Helical" evidence="1">
    <location>
        <begin position="20"/>
        <end position="39"/>
    </location>
</feature>
<dbReference type="Proteomes" id="UP000198287">
    <property type="component" value="Unassembled WGS sequence"/>
</dbReference>
<keyword evidence="1" id="KW-0472">Membrane</keyword>
<protein>
    <submittedName>
        <fullName evidence="2">Uncharacterized protein</fullName>
    </submittedName>
</protein>
<sequence>MNFPSITNLSLRTNKITSSAMYLAILAKIGGLFPAVTHLQFSCLRREEFEFLLRTKAPPFPKLTALSFIDRYQQIEDLPQSLSSSILRQVSRLEFRMATWTPTFGTSLLKIFAPFLQHLDIEIENWRTAPDGQEFFDIPIMPRLQVFKINRSAFSGNGGWIKVIKFETEDLANNVMINYAKQFPVLAALSVNHTNRGESEKQQGMYFERTVQFLCNSFTPWGNRARCETLRELDIPLPPVEMFWLRGLNYNYKVEGEDKTCRRYGGNVLPSFCAGLLQRIQI</sequence>
<evidence type="ECO:0000256" key="1">
    <source>
        <dbReference type="SAM" id="Phobius"/>
    </source>
</evidence>
<reference evidence="2 3" key="1">
    <citation type="submission" date="2015-12" db="EMBL/GenBank/DDBJ databases">
        <title>The genome of Folsomia candida.</title>
        <authorList>
            <person name="Faddeeva A."/>
            <person name="Derks M.F."/>
            <person name="Anvar Y."/>
            <person name="Smit S."/>
            <person name="Van Straalen N."/>
            <person name="Roelofs D."/>
        </authorList>
    </citation>
    <scope>NUCLEOTIDE SEQUENCE [LARGE SCALE GENOMIC DNA]</scope>
    <source>
        <strain evidence="2 3">VU population</strain>
        <tissue evidence="2">Whole body</tissue>
    </source>
</reference>
<evidence type="ECO:0000313" key="3">
    <source>
        <dbReference type="Proteomes" id="UP000198287"/>
    </source>
</evidence>
<keyword evidence="3" id="KW-1185">Reference proteome</keyword>
<evidence type="ECO:0000313" key="2">
    <source>
        <dbReference type="EMBL" id="OXA40821.1"/>
    </source>
</evidence>
<dbReference type="AlphaFoldDB" id="A0A226D860"/>